<proteinExistence type="predicted"/>
<keyword evidence="1" id="KW-1133">Transmembrane helix</keyword>
<reference evidence="4 5" key="1">
    <citation type="submission" date="2024-02" db="EMBL/GenBank/DDBJ databases">
        <title>Chromosome-scale genome assembly of the rough periwinkle Littorina saxatilis.</title>
        <authorList>
            <person name="De Jode A."/>
            <person name="Faria R."/>
            <person name="Formenti G."/>
            <person name="Sims Y."/>
            <person name="Smith T.P."/>
            <person name="Tracey A."/>
            <person name="Wood J.M.D."/>
            <person name="Zagrodzka Z.B."/>
            <person name="Johannesson K."/>
            <person name="Butlin R.K."/>
            <person name="Leder E.H."/>
        </authorList>
    </citation>
    <scope>NUCLEOTIDE SEQUENCE [LARGE SCALE GENOMIC DNA]</scope>
    <source>
        <strain evidence="4">Snail1</strain>
        <tissue evidence="4">Muscle</tissue>
    </source>
</reference>
<dbReference type="InterPro" id="IPR035234">
    <property type="entry name" value="IgGFc-bd_N"/>
</dbReference>
<comment type="caution">
    <text evidence="4">The sequence shown here is derived from an EMBL/GenBank/DDBJ whole genome shotgun (WGS) entry which is preliminary data.</text>
</comment>
<evidence type="ECO:0000313" key="5">
    <source>
        <dbReference type="Proteomes" id="UP001374579"/>
    </source>
</evidence>
<keyword evidence="1" id="KW-0472">Membrane</keyword>
<organism evidence="4 5">
    <name type="scientific">Littorina saxatilis</name>
    <dbReference type="NCBI Taxonomy" id="31220"/>
    <lineage>
        <taxon>Eukaryota</taxon>
        <taxon>Metazoa</taxon>
        <taxon>Spiralia</taxon>
        <taxon>Lophotrochozoa</taxon>
        <taxon>Mollusca</taxon>
        <taxon>Gastropoda</taxon>
        <taxon>Caenogastropoda</taxon>
        <taxon>Littorinimorpha</taxon>
        <taxon>Littorinoidea</taxon>
        <taxon>Littorinidae</taxon>
        <taxon>Littorina</taxon>
    </lineage>
</organism>
<name>A0AAN9FWS0_9CAEN</name>
<dbReference type="Proteomes" id="UP001374579">
    <property type="component" value="Unassembled WGS sequence"/>
</dbReference>
<keyword evidence="1" id="KW-0812">Transmembrane</keyword>
<evidence type="ECO:0000256" key="2">
    <source>
        <dbReference type="SAM" id="SignalP"/>
    </source>
</evidence>
<keyword evidence="5" id="KW-1185">Reference proteome</keyword>
<dbReference type="PANTHER" id="PTHR46534:SF1">
    <property type="entry name" value="IGGFC-BINDING PROTEIN N-TERMINAL DOMAIN-CONTAINING PROTEIN"/>
    <property type="match status" value="1"/>
</dbReference>
<feature type="signal peptide" evidence="2">
    <location>
        <begin position="1"/>
        <end position="21"/>
    </location>
</feature>
<dbReference type="AlphaFoldDB" id="A0AAN9FWS0"/>
<dbReference type="EMBL" id="JBAMIC010004070">
    <property type="protein sequence ID" value="KAK7087919.1"/>
    <property type="molecule type" value="Genomic_DNA"/>
</dbReference>
<evidence type="ECO:0000259" key="3">
    <source>
        <dbReference type="Pfam" id="PF17517"/>
    </source>
</evidence>
<protein>
    <recommendedName>
        <fullName evidence="3">IgGFc-binding protein N-terminal domain-containing protein</fullName>
    </recommendedName>
</protein>
<evidence type="ECO:0000256" key="1">
    <source>
        <dbReference type="SAM" id="Phobius"/>
    </source>
</evidence>
<accession>A0AAN9FWS0</accession>
<keyword evidence="2" id="KW-0732">Signal</keyword>
<feature type="transmembrane region" description="Helical" evidence="1">
    <location>
        <begin position="538"/>
        <end position="560"/>
    </location>
</feature>
<evidence type="ECO:0000313" key="4">
    <source>
        <dbReference type="EMBL" id="KAK7087919.1"/>
    </source>
</evidence>
<sequence>MYRTIYRNVLLIMYGLHPVLSATKNSANVRPGYDSSARDMYGTVFSFPHPVCKQGTNYMLQFLPREFAPGIAVINDTMQKEDFDEVATGTVRFADLRNGNSSTVFLPCCLFQGTGLVDNSGVHVKASREVLLHVMYANDSYAVTPENALGQDYTILSMQRSQAVSYFLVVLGVEDDTTVRIKVNGSVVAVAVNRSDQYIYSSVDSLTGVTVTASKRVLVLSGQYEGLDPDTALVEHVPADVTWGKHYIFAVPFESTKADVLLACYSPLDTLIVLTIQDSGQMLSPTSRDGTPFDVGQLEFGKKSLVTLTGTKPFQVLFMLTTPYMPSVYTGMGATMYRVHSLVTVAAVEQYYADPCVFVQLNRLLGMTQVAGRPASKPEPLGGNIPCALNMKVGSFWVCPALEKSRNVGINLKAKQNTSRRFFHEHFILKRFEAAYYIEGGFNLFPLYQTHNCNVTNGHTPDEVDNDCDGLVDEEVLNELDDDGDGNTDEDVTKSIRYDCAKRIPAKFTWEPARYRLTRFESSGPRKANRLPEQNETMVSLSASIGICMVFVFIFIIWVMDALENGNTLHIY</sequence>
<gene>
    <name evidence="4" type="ORF">V1264_021908</name>
</gene>
<dbReference type="PANTHER" id="PTHR46534">
    <property type="entry name" value="IGGFC_BINDING DOMAIN-CONTAINING PROTEIN"/>
    <property type="match status" value="1"/>
</dbReference>
<dbReference type="Pfam" id="PF17517">
    <property type="entry name" value="IgGFc_binding"/>
    <property type="match status" value="1"/>
</dbReference>
<feature type="chain" id="PRO_5042964537" description="IgGFc-binding protein N-terminal domain-containing protein" evidence="2">
    <location>
        <begin position="22"/>
        <end position="572"/>
    </location>
</feature>
<feature type="domain" description="IgGFc-binding protein N-terminal" evidence="3">
    <location>
        <begin position="139"/>
        <end position="359"/>
    </location>
</feature>